<feature type="domain" description="VOC" evidence="7">
    <location>
        <begin position="272"/>
        <end position="380"/>
    </location>
</feature>
<dbReference type="Gene3D" id="3.40.1190.20">
    <property type="match status" value="1"/>
</dbReference>
<dbReference type="PANTHER" id="PTHR20858:SF17">
    <property type="entry name" value="HYDROXYMETHYLPYRIMIDINE_PHOSPHOMETHYLPYRIMIDINE KINASE THI20-RELATED"/>
    <property type="match status" value="1"/>
</dbReference>
<proteinExistence type="predicted"/>
<dbReference type="Pfam" id="PF00903">
    <property type="entry name" value="Glyoxalase"/>
    <property type="match status" value="1"/>
</dbReference>
<evidence type="ECO:0000256" key="3">
    <source>
        <dbReference type="ARBA" id="ARBA00022679"/>
    </source>
</evidence>
<dbReference type="UniPathway" id="UPA00060">
    <property type="reaction ID" value="UER00138"/>
</dbReference>
<dbReference type="Gene3D" id="3.10.180.10">
    <property type="entry name" value="2,3-Dihydroxybiphenyl 1,2-Dioxygenase, domain 1"/>
    <property type="match status" value="1"/>
</dbReference>
<dbReference type="EC" id="2.7.1.49" evidence="2"/>
<reference evidence="8 9" key="1">
    <citation type="submission" date="2019-12" db="EMBL/GenBank/DDBJ databases">
        <title>Genomic-based taxomic classification of the family Erythrobacteraceae.</title>
        <authorList>
            <person name="Xu L."/>
        </authorList>
    </citation>
    <scope>NUCLEOTIDE SEQUENCE [LARGE SCALE GENOMIC DNA]</scope>
    <source>
        <strain evidence="8 9">JCM 17802</strain>
    </source>
</reference>
<dbReference type="FunFam" id="3.40.1190.20:FF:000003">
    <property type="entry name" value="Phosphomethylpyrimidine kinase ThiD"/>
    <property type="match status" value="1"/>
</dbReference>
<evidence type="ECO:0000259" key="7">
    <source>
        <dbReference type="PROSITE" id="PS51819"/>
    </source>
</evidence>
<comment type="pathway">
    <text evidence="1">Cofactor biosynthesis; thiamine diphosphate biosynthesis.</text>
</comment>
<name>A0A6I4SMS3_9SPHN</name>
<accession>A0A6I4SMS3</accession>
<dbReference type="InterPro" id="IPR029068">
    <property type="entry name" value="Glyas_Bleomycin-R_OHBP_Dase"/>
</dbReference>
<dbReference type="GO" id="GO:0009229">
    <property type="term" value="P:thiamine diphosphate biosynthetic process"/>
    <property type="evidence" value="ECO:0007669"/>
    <property type="project" value="UniProtKB-UniPathway"/>
</dbReference>
<organism evidence="8 9">
    <name type="scientific">Pontixanthobacter gangjinensis</name>
    <dbReference type="NCBI Taxonomy" id="1028742"/>
    <lineage>
        <taxon>Bacteria</taxon>
        <taxon>Pseudomonadati</taxon>
        <taxon>Pseudomonadota</taxon>
        <taxon>Alphaproteobacteria</taxon>
        <taxon>Sphingomonadales</taxon>
        <taxon>Erythrobacteraceae</taxon>
        <taxon>Pontixanthobacter</taxon>
    </lineage>
</organism>
<dbReference type="InterPro" id="IPR004399">
    <property type="entry name" value="HMP/HMP-P_kinase_dom"/>
</dbReference>
<keyword evidence="6" id="KW-0067">ATP-binding</keyword>
<keyword evidence="3 8" id="KW-0808">Transferase</keyword>
<dbReference type="Pfam" id="PF08543">
    <property type="entry name" value="Phos_pyr_kin"/>
    <property type="match status" value="1"/>
</dbReference>
<gene>
    <name evidence="8" type="primary">thiD</name>
    <name evidence="8" type="ORF">GRI36_04400</name>
</gene>
<dbReference type="InterPro" id="IPR004360">
    <property type="entry name" value="Glyas_Fos-R_dOase_dom"/>
</dbReference>
<dbReference type="NCBIfam" id="TIGR00097">
    <property type="entry name" value="HMP-P_kinase"/>
    <property type="match status" value="1"/>
</dbReference>
<comment type="caution">
    <text evidence="8">The sequence shown here is derived from an EMBL/GenBank/DDBJ whole genome shotgun (WGS) entry which is preliminary data.</text>
</comment>
<dbReference type="GO" id="GO:0009228">
    <property type="term" value="P:thiamine biosynthetic process"/>
    <property type="evidence" value="ECO:0007669"/>
    <property type="project" value="InterPro"/>
</dbReference>
<dbReference type="InterPro" id="IPR029056">
    <property type="entry name" value="Ribokinase-like"/>
</dbReference>
<dbReference type="GO" id="GO:0008902">
    <property type="term" value="F:hydroxymethylpyrimidine kinase activity"/>
    <property type="evidence" value="ECO:0007669"/>
    <property type="project" value="UniProtKB-EC"/>
</dbReference>
<protein>
    <recommendedName>
        <fullName evidence="2">hydroxymethylpyrimidine kinase</fullName>
        <ecNumber evidence="2">2.7.1.49</ecNumber>
    </recommendedName>
</protein>
<evidence type="ECO:0000256" key="6">
    <source>
        <dbReference type="ARBA" id="ARBA00022840"/>
    </source>
</evidence>
<dbReference type="PROSITE" id="PS51819">
    <property type="entry name" value="VOC"/>
    <property type="match status" value="1"/>
</dbReference>
<dbReference type="CDD" id="cd01169">
    <property type="entry name" value="HMPP_kinase"/>
    <property type="match status" value="1"/>
</dbReference>
<keyword evidence="5 8" id="KW-0418">Kinase</keyword>
<evidence type="ECO:0000313" key="9">
    <source>
        <dbReference type="Proteomes" id="UP000468943"/>
    </source>
</evidence>
<dbReference type="InterPro" id="IPR037523">
    <property type="entry name" value="VOC_core"/>
</dbReference>
<dbReference type="SUPFAM" id="SSF54593">
    <property type="entry name" value="Glyoxalase/Bleomycin resistance protein/Dihydroxybiphenyl dioxygenase"/>
    <property type="match status" value="1"/>
</dbReference>
<evidence type="ECO:0000256" key="1">
    <source>
        <dbReference type="ARBA" id="ARBA00004948"/>
    </source>
</evidence>
<dbReference type="SUPFAM" id="SSF53613">
    <property type="entry name" value="Ribokinase-like"/>
    <property type="match status" value="1"/>
</dbReference>
<sequence>MTNPARILAIAGSDSSGGAGIQADIKTITMLGGYAMTAITAITAQNTLGVQGVQPVTSDMVFKQFQACSTDIGIDAIKIGMIGSATTALMVWDMLIAQPDAIPIVFDPVMVATSGSSLADAEAIAAFREIMDLATVVTPNLPELAALTDMPASSSTDIAAAAAHLAAKHDCHVLAKGGHGDGEILLDLLMAPDGTSKGFGGTRINTRHTHGTGCTLSSALATFLGQGLALEAATARAIEFVRLALHDAPGFGAKAGPLGHQSVRMDLTDEPRLNQITLAAGEYGETVLFYRALGLIQIVDSPSNGYARFESPGGTTLSISTGHDETGGASIYFECLDLAAQLDRLRANGIACPAPQDQSWNWRESWITDPSGNRICFYAAGEDRRYPPWRIG</sequence>
<evidence type="ECO:0000256" key="5">
    <source>
        <dbReference type="ARBA" id="ARBA00022777"/>
    </source>
</evidence>
<dbReference type="GO" id="GO:0008972">
    <property type="term" value="F:phosphomethylpyrimidine kinase activity"/>
    <property type="evidence" value="ECO:0007669"/>
    <property type="project" value="InterPro"/>
</dbReference>
<dbReference type="CDD" id="cd06587">
    <property type="entry name" value="VOC"/>
    <property type="match status" value="1"/>
</dbReference>
<dbReference type="Proteomes" id="UP000468943">
    <property type="component" value="Unassembled WGS sequence"/>
</dbReference>
<keyword evidence="4" id="KW-0547">Nucleotide-binding</keyword>
<dbReference type="PANTHER" id="PTHR20858">
    <property type="entry name" value="PHOSPHOMETHYLPYRIMIDINE KINASE"/>
    <property type="match status" value="1"/>
</dbReference>
<dbReference type="RefSeq" id="WP_160597353.1">
    <property type="nucleotide sequence ID" value="NZ_WTYS01000001.1"/>
</dbReference>
<evidence type="ECO:0000256" key="4">
    <source>
        <dbReference type="ARBA" id="ARBA00022741"/>
    </source>
</evidence>
<dbReference type="EMBL" id="WTYS01000001">
    <property type="protein sequence ID" value="MXO56117.1"/>
    <property type="molecule type" value="Genomic_DNA"/>
</dbReference>
<dbReference type="GO" id="GO:0005829">
    <property type="term" value="C:cytosol"/>
    <property type="evidence" value="ECO:0007669"/>
    <property type="project" value="TreeGrafter"/>
</dbReference>
<dbReference type="AlphaFoldDB" id="A0A6I4SMS3"/>
<evidence type="ECO:0000256" key="2">
    <source>
        <dbReference type="ARBA" id="ARBA00012135"/>
    </source>
</evidence>
<dbReference type="GO" id="GO:0005524">
    <property type="term" value="F:ATP binding"/>
    <property type="evidence" value="ECO:0007669"/>
    <property type="project" value="UniProtKB-KW"/>
</dbReference>
<dbReference type="OrthoDB" id="9810880at2"/>
<keyword evidence="9" id="KW-1185">Reference proteome</keyword>
<evidence type="ECO:0000313" key="8">
    <source>
        <dbReference type="EMBL" id="MXO56117.1"/>
    </source>
</evidence>
<dbReference type="InterPro" id="IPR013749">
    <property type="entry name" value="PM/HMP-P_kinase-1"/>
</dbReference>